<dbReference type="Proteomes" id="UP000591071">
    <property type="component" value="Unassembled WGS sequence"/>
</dbReference>
<dbReference type="InterPro" id="IPR011576">
    <property type="entry name" value="Pyridox_Oxase_N"/>
</dbReference>
<feature type="domain" description="Pyridoxamine 5'-phosphate oxidase N-terminal" evidence="1">
    <location>
        <begin position="135"/>
        <end position="256"/>
    </location>
</feature>
<dbReference type="InterPro" id="IPR012349">
    <property type="entry name" value="Split_barrel_FMN-bd"/>
</dbReference>
<name>A0A848BUK1_9FIRM</name>
<dbReference type="EMBL" id="JABAFG010000011">
    <property type="protein sequence ID" value="NME28468.1"/>
    <property type="molecule type" value="Genomic_DNA"/>
</dbReference>
<proteinExistence type="predicted"/>
<protein>
    <submittedName>
        <fullName evidence="2">Pyridoxamine 5'-phosphate oxidase family protein</fullName>
    </submittedName>
</protein>
<evidence type="ECO:0000313" key="2">
    <source>
        <dbReference type="EMBL" id="NME28468.1"/>
    </source>
</evidence>
<gene>
    <name evidence="2" type="ORF">HF872_07495</name>
</gene>
<evidence type="ECO:0000313" key="3">
    <source>
        <dbReference type="Proteomes" id="UP000591071"/>
    </source>
</evidence>
<dbReference type="AlphaFoldDB" id="A0A848BUK1"/>
<accession>A0A848BUK1</accession>
<dbReference type="SUPFAM" id="SSF50475">
    <property type="entry name" value="FMN-binding split barrel"/>
    <property type="match status" value="1"/>
</dbReference>
<reference evidence="2 3" key="1">
    <citation type="submission" date="2020-04" db="EMBL/GenBank/DDBJ databases">
        <authorList>
            <person name="Hitch T.C.A."/>
            <person name="Wylensek D."/>
            <person name="Clavel T."/>
        </authorList>
    </citation>
    <scope>NUCLEOTIDE SEQUENCE [LARGE SCALE GENOMIC DNA]</scope>
    <source>
        <strain evidence="2 3">Oil-RF-744-FAT-WT-6-1</strain>
    </source>
</reference>
<dbReference type="RefSeq" id="WP_170087627.1">
    <property type="nucleotide sequence ID" value="NZ_JABAFG010000011.1"/>
</dbReference>
<organism evidence="2 3">
    <name type="scientific">Megasphaera hexanoica</name>
    <dbReference type="NCBI Taxonomy" id="1675036"/>
    <lineage>
        <taxon>Bacteria</taxon>
        <taxon>Bacillati</taxon>
        <taxon>Bacillota</taxon>
        <taxon>Negativicutes</taxon>
        <taxon>Veillonellales</taxon>
        <taxon>Veillonellaceae</taxon>
        <taxon>Megasphaera</taxon>
    </lineage>
</organism>
<sequence length="282" mass="31816">MNTLIVYDELERTKETAICLARVLGMCRYLSWQHVSPSLAARYGAVLFVTSDSSSLRSALAGYSWHASHLAAVLLGKRAEAARFHQQAHRDGIPLEMVLPADRESFPDDVIAIACQLRREWLDETGRLPDEDVRQAVEQFLTSHNTASLATGSGTSVRCTPIEYVYRDGMMYLFTEGGMKFVNLYRNRHVSLSVYDPFTGLSDLAGMQITGTASWYGPGDVEYEQALAVRHLTLEQVEKMPVVLHALVITLEQAEFLWHGFTGQKGAPRQYYRWHDGTEKRR</sequence>
<dbReference type="Gene3D" id="2.30.110.10">
    <property type="entry name" value="Electron Transport, Fmn-binding Protein, Chain A"/>
    <property type="match status" value="1"/>
</dbReference>
<dbReference type="Pfam" id="PF01243">
    <property type="entry name" value="PNPOx_N"/>
    <property type="match status" value="1"/>
</dbReference>
<evidence type="ECO:0000259" key="1">
    <source>
        <dbReference type="Pfam" id="PF01243"/>
    </source>
</evidence>
<comment type="caution">
    <text evidence="2">The sequence shown here is derived from an EMBL/GenBank/DDBJ whole genome shotgun (WGS) entry which is preliminary data.</text>
</comment>